<sequence length="682" mass="73593">MANYGWHRQRMRDGSSRATYHWPQGWHRSEMEASDKVSHAVKSIELCLESRQLLVAGMSGQVTLFRFSKTENMNSIAVVNIPLLGNPSTSWASGPGLTGDEKTNGPAGASKEIRRQRKVMSRDSTNSFDTSDSGDERIVPFKVRGAPVKRPPGFQPELACFIPWPSHAKVDNLTSIALNSAYGVIALGTSSGLALVDITQCALIYAWTSSELYGSEPTPAIQLNSQFGDAPSPVESPEEPRSGRATPASPIPTPTITTKATLSTSVTVKLSNGLLTAGETTSIARCKSMNNGKGSGIGGIFRRNTAELAATIRERYSHPTAQLTPDRPDVEPPPSRGQTPPPTPNEAETVKARSHSVKGSIMRRFTKGSSTKEKPTMSLSRSRSFHSNISEEGEQGSYLSPSSLEPPRSSLVRLNTDVKQKSFESRRPQLFKTQSVIEHTNGGSPRGENSPGLSRAGNGSPSTSSLERAMAPPVNESVTSLQFIHSHSRRNDAKMAPCLWVGTSAGTTIALNLILPEDRFVSTVVVAPSGTVVKLKGQVLYQTFMDSSFCLVSAAVESYKETSRESKDTNSPERSLTNRTLTKGSLAPQYSNSIDVNDEISQVLVVVAEMEVKVIALPSFSQLFVHKCDEIPLVKAKATHVRGFPVLMCLSAAGQMVVLSLPSLRLLHTSALLPHSVEIEDS</sequence>
<dbReference type="AlphaFoldDB" id="A0A8S1GQB1"/>
<evidence type="ECO:0000313" key="3">
    <source>
        <dbReference type="Proteomes" id="UP000835052"/>
    </source>
</evidence>
<organism evidence="2 3">
    <name type="scientific">Caenorhabditis auriculariae</name>
    <dbReference type="NCBI Taxonomy" id="2777116"/>
    <lineage>
        <taxon>Eukaryota</taxon>
        <taxon>Metazoa</taxon>
        <taxon>Ecdysozoa</taxon>
        <taxon>Nematoda</taxon>
        <taxon>Chromadorea</taxon>
        <taxon>Rhabditida</taxon>
        <taxon>Rhabditina</taxon>
        <taxon>Rhabditomorpha</taxon>
        <taxon>Rhabditoidea</taxon>
        <taxon>Rhabditidae</taxon>
        <taxon>Peloderinae</taxon>
        <taxon>Caenorhabditis</taxon>
    </lineage>
</organism>
<gene>
    <name evidence="2" type="ORF">CAUJ_LOCUS817</name>
</gene>
<dbReference type="OrthoDB" id="19944at2759"/>
<dbReference type="GO" id="GO:0006893">
    <property type="term" value="P:Golgi to plasma membrane transport"/>
    <property type="evidence" value="ECO:0007669"/>
    <property type="project" value="TreeGrafter"/>
</dbReference>
<evidence type="ECO:0000313" key="2">
    <source>
        <dbReference type="EMBL" id="CAD6184898.1"/>
    </source>
</evidence>
<feature type="compositionally biased region" description="Basic and acidic residues" evidence="1">
    <location>
        <begin position="416"/>
        <end position="427"/>
    </location>
</feature>
<feature type="region of interest" description="Disordered" evidence="1">
    <location>
        <begin position="561"/>
        <end position="582"/>
    </location>
</feature>
<dbReference type="GO" id="GO:0045159">
    <property type="term" value="F:myosin II binding"/>
    <property type="evidence" value="ECO:0007669"/>
    <property type="project" value="TreeGrafter"/>
</dbReference>
<accession>A0A8S1GQB1</accession>
<dbReference type="PANTHER" id="PTHR10241:SF25">
    <property type="entry name" value="TOMOSYN, ISOFORM C"/>
    <property type="match status" value="1"/>
</dbReference>
<feature type="compositionally biased region" description="Polar residues" evidence="1">
    <location>
        <begin position="377"/>
        <end position="390"/>
    </location>
</feature>
<feature type="compositionally biased region" description="Polar residues" evidence="1">
    <location>
        <begin position="122"/>
        <end position="131"/>
    </location>
</feature>
<evidence type="ECO:0000256" key="1">
    <source>
        <dbReference type="SAM" id="MobiDB-lite"/>
    </source>
</evidence>
<dbReference type="PANTHER" id="PTHR10241">
    <property type="entry name" value="LETHAL 2 GIANT LARVAE PROTEIN"/>
    <property type="match status" value="1"/>
</dbReference>
<feature type="compositionally biased region" description="Polar residues" evidence="1">
    <location>
        <begin position="431"/>
        <end position="443"/>
    </location>
</feature>
<dbReference type="GO" id="GO:0019905">
    <property type="term" value="F:syntaxin binding"/>
    <property type="evidence" value="ECO:0007669"/>
    <property type="project" value="TreeGrafter"/>
</dbReference>
<feature type="compositionally biased region" description="Low complexity" evidence="1">
    <location>
        <begin position="397"/>
        <end position="411"/>
    </location>
</feature>
<dbReference type="GO" id="GO:0006887">
    <property type="term" value="P:exocytosis"/>
    <property type="evidence" value="ECO:0007669"/>
    <property type="project" value="TreeGrafter"/>
</dbReference>
<dbReference type="Proteomes" id="UP000835052">
    <property type="component" value="Unassembled WGS sequence"/>
</dbReference>
<feature type="region of interest" description="Disordered" evidence="1">
    <location>
        <begin position="316"/>
        <end position="470"/>
    </location>
</feature>
<dbReference type="GO" id="GO:0031201">
    <property type="term" value="C:SNARE complex"/>
    <property type="evidence" value="ECO:0007669"/>
    <property type="project" value="TreeGrafter"/>
</dbReference>
<feature type="compositionally biased region" description="Basic and acidic residues" evidence="1">
    <location>
        <begin position="561"/>
        <end position="571"/>
    </location>
</feature>
<dbReference type="GO" id="GO:0005096">
    <property type="term" value="F:GTPase activator activity"/>
    <property type="evidence" value="ECO:0007669"/>
    <property type="project" value="TreeGrafter"/>
</dbReference>
<feature type="compositionally biased region" description="Polar residues" evidence="1">
    <location>
        <begin position="572"/>
        <end position="582"/>
    </location>
</feature>
<name>A0A8S1GQB1_9PELO</name>
<protein>
    <recommendedName>
        <fullName evidence="4">Lethal giant larvae (Lgl)-like C-terminal domain-containing protein</fullName>
    </recommendedName>
</protein>
<dbReference type="GO" id="GO:0005886">
    <property type="term" value="C:plasma membrane"/>
    <property type="evidence" value="ECO:0007669"/>
    <property type="project" value="TreeGrafter"/>
</dbReference>
<evidence type="ECO:0008006" key="4">
    <source>
        <dbReference type="Google" id="ProtNLM"/>
    </source>
</evidence>
<feature type="compositionally biased region" description="Polar residues" evidence="1">
    <location>
        <begin position="457"/>
        <end position="466"/>
    </location>
</feature>
<feature type="region of interest" description="Disordered" evidence="1">
    <location>
        <begin position="218"/>
        <end position="256"/>
    </location>
</feature>
<proteinExistence type="predicted"/>
<keyword evidence="3" id="KW-1185">Reference proteome</keyword>
<comment type="caution">
    <text evidence="2">The sequence shown here is derived from an EMBL/GenBank/DDBJ whole genome shotgun (WGS) entry which is preliminary data.</text>
</comment>
<feature type="region of interest" description="Disordered" evidence="1">
    <location>
        <begin position="92"/>
        <end position="133"/>
    </location>
</feature>
<dbReference type="EMBL" id="CAJGYM010000001">
    <property type="protein sequence ID" value="CAD6184898.1"/>
    <property type="molecule type" value="Genomic_DNA"/>
</dbReference>
<feature type="compositionally biased region" description="Pro residues" evidence="1">
    <location>
        <begin position="331"/>
        <end position="344"/>
    </location>
</feature>
<reference evidence="2" key="1">
    <citation type="submission" date="2020-10" db="EMBL/GenBank/DDBJ databases">
        <authorList>
            <person name="Kikuchi T."/>
        </authorList>
    </citation>
    <scope>NUCLEOTIDE SEQUENCE</scope>
    <source>
        <strain evidence="2">NKZ352</strain>
    </source>
</reference>